<sequence>MGLVGSFVACSSAESRTEFDAHDAARPTPDLGNSPDGGVELDAEADADAARSPFDPTDAPVTCTNEPCAVELVAGERHFCARMKDGTARCWGDNAKGALGFDDAGAPAVSNVKQLSAAGATTCALLDDGRVQCWGANDRGQLGLGSNPPIADSARHPTPAPVVLASASRIDVGPTGACAVLTSGELYCWGGNERAQLGRAATSGVSAPTKVDAFAIATARMVLGSYSSLVLSKSGEVFSWGAVAAGEGSICGRQASVPTDPRPASIELSDVTSLAASTTTMLPVISPYGLPDRGIAHACAVQKGEIFCWGDSVLGALGIGLSGARDFPTRSFVVNKTAWPQQVAAGGDVSCARFTDGTVECAGDNTAGALGMDPQKPFSLTFTPVPRFTKSVVHVAVATHSVCALAVEGGIFCWGSNEHGELGQGTVDQAPHPVPVQVSFH</sequence>
<dbReference type="GO" id="GO:0005737">
    <property type="term" value="C:cytoplasm"/>
    <property type="evidence" value="ECO:0007669"/>
    <property type="project" value="TreeGrafter"/>
</dbReference>
<dbReference type="Pfam" id="PF00415">
    <property type="entry name" value="RCC1"/>
    <property type="match status" value="3"/>
</dbReference>
<feature type="compositionally biased region" description="Basic and acidic residues" evidence="1">
    <location>
        <begin position="16"/>
        <end position="25"/>
    </location>
</feature>
<dbReference type="EMBL" id="CP012333">
    <property type="protein sequence ID" value="AKV00163.1"/>
    <property type="molecule type" value="Genomic_DNA"/>
</dbReference>
<protein>
    <recommendedName>
        <fullName evidence="4">BNR repeat domain protein</fullName>
    </recommendedName>
</protein>
<dbReference type="PANTHER" id="PTHR45982:SF1">
    <property type="entry name" value="REGULATOR OF CHROMOSOME CONDENSATION"/>
    <property type="match status" value="1"/>
</dbReference>
<evidence type="ECO:0000313" key="3">
    <source>
        <dbReference type="Proteomes" id="UP000064967"/>
    </source>
</evidence>
<reference evidence="2 3" key="1">
    <citation type="submission" date="2015-08" db="EMBL/GenBank/DDBJ databases">
        <authorList>
            <person name="Babu N.S."/>
            <person name="Beckwith C.J."/>
            <person name="Beseler K.G."/>
            <person name="Brison A."/>
            <person name="Carone J.V."/>
            <person name="Caskin T.P."/>
            <person name="Diamond M."/>
            <person name="Durham M.E."/>
            <person name="Foxe J.M."/>
            <person name="Go M."/>
            <person name="Henderson B.A."/>
            <person name="Jones I.B."/>
            <person name="McGettigan J.A."/>
            <person name="Micheletti S.J."/>
            <person name="Nasrallah M.E."/>
            <person name="Ortiz D."/>
            <person name="Piller C.R."/>
            <person name="Privatt S.R."/>
            <person name="Schneider S.L."/>
            <person name="Sharp S."/>
            <person name="Smith T.C."/>
            <person name="Stanton J.D."/>
            <person name="Ullery H.E."/>
            <person name="Wilson R.J."/>
            <person name="Serrano M.G."/>
            <person name="Buck G."/>
            <person name="Lee V."/>
            <person name="Wang Y."/>
            <person name="Carvalho R."/>
            <person name="Voegtly L."/>
            <person name="Shi R."/>
            <person name="Duckworth R."/>
            <person name="Johnson A."/>
            <person name="Loviza R."/>
            <person name="Walstead R."/>
            <person name="Shah Z."/>
            <person name="Kiflezghi M."/>
            <person name="Wade K."/>
            <person name="Ball S.L."/>
            <person name="Bradley K.W."/>
            <person name="Asai D.J."/>
            <person name="Bowman C.A."/>
            <person name="Russell D.A."/>
            <person name="Pope W.H."/>
            <person name="Jacobs-Sera D."/>
            <person name="Hendrix R.W."/>
            <person name="Hatfull G.F."/>
        </authorList>
    </citation>
    <scope>NUCLEOTIDE SEQUENCE [LARGE SCALE GENOMIC DNA]</scope>
    <source>
        <strain evidence="2 3">DSM 27648</strain>
    </source>
</reference>
<proteinExistence type="predicted"/>
<evidence type="ECO:0000313" key="2">
    <source>
        <dbReference type="EMBL" id="AKV00163.1"/>
    </source>
</evidence>
<dbReference type="InterPro" id="IPR051553">
    <property type="entry name" value="Ran_GTPase-activating"/>
</dbReference>
<dbReference type="PROSITE" id="PS50012">
    <property type="entry name" value="RCC1_3"/>
    <property type="match status" value="4"/>
</dbReference>
<evidence type="ECO:0008006" key="4">
    <source>
        <dbReference type="Google" id="ProtNLM"/>
    </source>
</evidence>
<dbReference type="SUPFAM" id="SSF50985">
    <property type="entry name" value="RCC1/BLIP-II"/>
    <property type="match status" value="2"/>
</dbReference>
<dbReference type="GO" id="GO:0005085">
    <property type="term" value="F:guanyl-nucleotide exchange factor activity"/>
    <property type="evidence" value="ECO:0007669"/>
    <property type="project" value="TreeGrafter"/>
</dbReference>
<accession>A0A0K1Q355</accession>
<dbReference type="InterPro" id="IPR000408">
    <property type="entry name" value="Reg_chr_condens"/>
</dbReference>
<dbReference type="AlphaFoldDB" id="A0A0K1Q355"/>
<dbReference type="PRINTS" id="PR00633">
    <property type="entry name" value="RCCNDNSATION"/>
</dbReference>
<dbReference type="InterPro" id="IPR009091">
    <property type="entry name" value="RCC1/BLIP-II"/>
</dbReference>
<evidence type="ECO:0000256" key="1">
    <source>
        <dbReference type="SAM" id="MobiDB-lite"/>
    </source>
</evidence>
<organism evidence="2 3">
    <name type="scientific">Labilithrix luteola</name>
    <dbReference type="NCBI Taxonomy" id="1391654"/>
    <lineage>
        <taxon>Bacteria</taxon>
        <taxon>Pseudomonadati</taxon>
        <taxon>Myxococcota</taxon>
        <taxon>Polyangia</taxon>
        <taxon>Polyangiales</taxon>
        <taxon>Labilitrichaceae</taxon>
        <taxon>Labilithrix</taxon>
    </lineage>
</organism>
<name>A0A0K1Q355_9BACT</name>
<dbReference type="Gene3D" id="2.130.10.30">
    <property type="entry name" value="Regulator of chromosome condensation 1/beta-lactamase-inhibitor protein II"/>
    <property type="match status" value="2"/>
</dbReference>
<dbReference type="PANTHER" id="PTHR45982">
    <property type="entry name" value="REGULATOR OF CHROMOSOME CONDENSATION"/>
    <property type="match status" value="1"/>
</dbReference>
<dbReference type="Proteomes" id="UP000064967">
    <property type="component" value="Chromosome"/>
</dbReference>
<gene>
    <name evidence="2" type="ORF">AKJ09_06826</name>
</gene>
<dbReference type="Pfam" id="PF13540">
    <property type="entry name" value="RCC1_2"/>
    <property type="match status" value="2"/>
</dbReference>
<dbReference type="STRING" id="1391654.AKJ09_06826"/>
<feature type="region of interest" description="Disordered" evidence="1">
    <location>
        <begin position="16"/>
        <end position="41"/>
    </location>
</feature>
<keyword evidence="3" id="KW-1185">Reference proteome</keyword>
<dbReference type="KEGG" id="llu:AKJ09_06826"/>